<evidence type="ECO:0000313" key="3">
    <source>
        <dbReference type="Proteomes" id="UP001143700"/>
    </source>
</evidence>
<reference evidence="2" key="1">
    <citation type="journal article" date="2022" name="Microorganisms">
        <title>Antibiotic Susceptibility, Resistance Gene Determinants and Corresponding Genomic Regions in Lactobacillus amylovorus Isolates Derived from Wild Boars and Domestic Pigs.</title>
        <authorList>
            <person name="Moravkova M."/>
            <person name="Kostovova I."/>
            <person name="Kavanova K."/>
            <person name="Pechar R."/>
            <person name="Stanek S."/>
            <person name="Brychta A."/>
            <person name="Zeman M."/>
            <person name="Kubasova T."/>
        </authorList>
    </citation>
    <scope>NUCLEOTIDE SEQUENCE</scope>
    <source>
        <strain evidence="2">M356A</strain>
        <strain evidence="1">M490A</strain>
    </source>
</reference>
<gene>
    <name evidence="1" type="ORF">ODU72_06310</name>
    <name evidence="2" type="ORF">ODV15_01970</name>
</gene>
<dbReference type="Proteomes" id="UP001143700">
    <property type="component" value="Unassembled WGS sequence"/>
</dbReference>
<name>A0A9X4ACE9_LACAM</name>
<dbReference type="AlphaFoldDB" id="A0A9X4ACE9"/>
<dbReference type="Proteomes" id="UP001141981">
    <property type="component" value="Unassembled WGS sequence"/>
</dbReference>
<sequence>MDLFKKIRKKIRLHSSYSPDIEKFILSNANEAQEKLEVFPALDDTIASLNVIQTRVKNVKNDAQAIQTLSNALSFCTHLQEYQAGYINKEDESIASNYLLEKALSNEKAVKSIEEKLAKIKED</sequence>
<accession>A0A9X4ACE9</accession>
<protein>
    <submittedName>
        <fullName evidence="2">Uncharacterized protein</fullName>
    </submittedName>
</protein>
<dbReference type="RefSeq" id="WP_271868053.1">
    <property type="nucleotide sequence ID" value="NZ_JAOTGU010000002.1"/>
</dbReference>
<dbReference type="EMBL" id="JAOTGY010000010">
    <property type="protein sequence ID" value="MDB6258285.1"/>
    <property type="molecule type" value="Genomic_DNA"/>
</dbReference>
<comment type="caution">
    <text evidence="2">The sequence shown here is derived from an EMBL/GenBank/DDBJ whole genome shotgun (WGS) entry which is preliminary data.</text>
</comment>
<evidence type="ECO:0000313" key="2">
    <source>
        <dbReference type="EMBL" id="MDB6261348.1"/>
    </source>
</evidence>
<evidence type="ECO:0000313" key="1">
    <source>
        <dbReference type="EMBL" id="MDB6258285.1"/>
    </source>
</evidence>
<dbReference type="EMBL" id="JAOTGU010000002">
    <property type="protein sequence ID" value="MDB6261348.1"/>
    <property type="molecule type" value="Genomic_DNA"/>
</dbReference>
<proteinExistence type="predicted"/>
<organism evidence="2 3">
    <name type="scientific">Lactobacillus amylovorus</name>
    <dbReference type="NCBI Taxonomy" id="1604"/>
    <lineage>
        <taxon>Bacteria</taxon>
        <taxon>Bacillati</taxon>
        <taxon>Bacillota</taxon>
        <taxon>Bacilli</taxon>
        <taxon>Lactobacillales</taxon>
        <taxon>Lactobacillaceae</taxon>
        <taxon>Lactobacillus</taxon>
    </lineage>
</organism>
<reference evidence="2" key="2">
    <citation type="submission" date="2022-10" db="EMBL/GenBank/DDBJ databases">
        <authorList>
            <person name="Kostovova I."/>
            <person name="Moravkova M."/>
            <person name="Pechar R."/>
        </authorList>
    </citation>
    <scope>NUCLEOTIDE SEQUENCE</scope>
    <source>
        <strain evidence="2">M356A</strain>
        <strain evidence="1">M490A</strain>
    </source>
</reference>